<name>A0AAN9Z924_9ORTH</name>
<organism evidence="7 8">
    <name type="scientific">Gryllus longicercus</name>
    <dbReference type="NCBI Taxonomy" id="2509291"/>
    <lineage>
        <taxon>Eukaryota</taxon>
        <taxon>Metazoa</taxon>
        <taxon>Ecdysozoa</taxon>
        <taxon>Arthropoda</taxon>
        <taxon>Hexapoda</taxon>
        <taxon>Insecta</taxon>
        <taxon>Pterygota</taxon>
        <taxon>Neoptera</taxon>
        <taxon>Polyneoptera</taxon>
        <taxon>Orthoptera</taxon>
        <taxon>Ensifera</taxon>
        <taxon>Gryllidea</taxon>
        <taxon>Grylloidea</taxon>
        <taxon>Gryllidae</taxon>
        <taxon>Gryllinae</taxon>
        <taxon>Gryllus</taxon>
    </lineage>
</organism>
<keyword evidence="8" id="KW-1185">Reference proteome</keyword>
<keyword evidence="5 6" id="KW-0472">Membrane</keyword>
<dbReference type="EMBL" id="JAZDUA010000147">
    <property type="protein sequence ID" value="KAK7866415.1"/>
    <property type="molecule type" value="Genomic_DNA"/>
</dbReference>
<feature type="transmembrane region" description="Helical" evidence="6">
    <location>
        <begin position="214"/>
        <end position="232"/>
    </location>
</feature>
<comment type="function">
    <text evidence="6">Choline transporter.</text>
</comment>
<evidence type="ECO:0000256" key="2">
    <source>
        <dbReference type="ARBA" id="ARBA00007168"/>
    </source>
</evidence>
<evidence type="ECO:0000256" key="1">
    <source>
        <dbReference type="ARBA" id="ARBA00004141"/>
    </source>
</evidence>
<comment type="subcellular location">
    <subcellularLocation>
        <location evidence="6">Cell membrane</location>
        <topology evidence="6">Multi-pass membrane protein</topology>
    </subcellularLocation>
    <subcellularLocation>
        <location evidence="1">Membrane</location>
        <topology evidence="1">Multi-pass membrane protein</topology>
    </subcellularLocation>
</comment>
<feature type="transmembrane region" description="Helical" evidence="6">
    <location>
        <begin position="330"/>
        <end position="363"/>
    </location>
</feature>
<feature type="transmembrane region" description="Helical" evidence="6">
    <location>
        <begin position="239"/>
        <end position="260"/>
    </location>
</feature>
<evidence type="ECO:0000256" key="4">
    <source>
        <dbReference type="ARBA" id="ARBA00022989"/>
    </source>
</evidence>
<feature type="transmembrane region" description="Helical" evidence="6">
    <location>
        <begin position="23"/>
        <end position="46"/>
    </location>
</feature>
<keyword evidence="3 6" id="KW-0812">Transmembrane</keyword>
<accession>A0AAN9Z924</accession>
<dbReference type="GO" id="GO:0005886">
    <property type="term" value="C:plasma membrane"/>
    <property type="evidence" value="ECO:0007669"/>
    <property type="project" value="UniProtKB-SubCell"/>
</dbReference>
<feature type="transmembrane region" description="Helical" evidence="6">
    <location>
        <begin position="413"/>
        <end position="446"/>
    </location>
</feature>
<evidence type="ECO:0000256" key="6">
    <source>
        <dbReference type="RuleBase" id="RU368066"/>
    </source>
</evidence>
<comment type="similarity">
    <text evidence="2 6">Belongs to the CTL (choline transporter-like) family.</text>
</comment>
<feature type="transmembrane region" description="Helical" evidence="6">
    <location>
        <begin position="288"/>
        <end position="309"/>
    </location>
</feature>
<proteinExistence type="inferred from homology"/>
<evidence type="ECO:0000256" key="3">
    <source>
        <dbReference type="ARBA" id="ARBA00022692"/>
    </source>
</evidence>
<dbReference type="PANTHER" id="PTHR12385">
    <property type="entry name" value="CHOLINE TRANSPORTER-LIKE (SLC FAMILY 44)"/>
    <property type="match status" value="1"/>
</dbReference>
<protein>
    <recommendedName>
        <fullName evidence="6">Choline transporter-like protein</fullName>
    </recommendedName>
</protein>
<evidence type="ECO:0000313" key="7">
    <source>
        <dbReference type="EMBL" id="KAK7866415.1"/>
    </source>
</evidence>
<keyword evidence="4 6" id="KW-1133">Transmembrane helix</keyword>
<gene>
    <name evidence="7" type="ORF">R5R35_008942</name>
</gene>
<sequence>MACCSRDSSDELPHRKPRGCTDILWLLLFIAFLFLLIFIASFAFVYGNPLRLLNGYDTFGNTCGTSKNEKIGNLSLSGLDTIDKSFLFYLDIKDVRKTMKLCVKKCPDHNLNTFHDIEKFYKDTGSKLCRYDFNFNEVRDKRLSEQDIANTITLPLGPCPPLPVYLSDPVLHRCIPKPVKELSSQVINSLYDVLNSWDALEQILADLYASWKEILALSFLSFVLSLIMVAILHMLASVVAWIFMLIVSIAAVGGTTYLWWTYVDINKHLNKTPDEQMLAESVRNEHAFLLYSVIATVFTVIILLLVIVMRKRIRFLAALFEDSASCLGDIPALFIQPLITFIALLAFFAFWISVIVCLATSTYPGVKPLHPYLDFQQVTETQTNARSAQLNISLKDFKKFTFVEFVDPAWVRYFWWVYLIGLIWVSEFILACQQMVIAGAVSMWYFNRRSASGIFPVCSSTNKLICYHMGSVAKGSMLITLFKVPRLILTYIYVKLKNGPEDNCCVRCGLRCCICCFYCFENFIKYMNHNAYTVIAMEGHSFCTATKIAFTTLGNNALRLITLNSVGDFILFLGKCFVTAVTGSVGLLFLKQDPHLHFYAIPTLVVCIFAFFIAHCVLSLYEIVIDTMFICVCEDERLNPNGGEWSNSRVLKAQRSEEGAELTPINTRDRS</sequence>
<evidence type="ECO:0000313" key="8">
    <source>
        <dbReference type="Proteomes" id="UP001378592"/>
    </source>
</evidence>
<dbReference type="Pfam" id="PF04515">
    <property type="entry name" value="Choline_transpo"/>
    <property type="match status" value="1"/>
</dbReference>
<dbReference type="Proteomes" id="UP001378592">
    <property type="component" value="Unassembled WGS sequence"/>
</dbReference>
<feature type="transmembrane region" description="Helical" evidence="6">
    <location>
        <begin position="569"/>
        <end position="590"/>
    </location>
</feature>
<dbReference type="PANTHER" id="PTHR12385:SF12">
    <property type="entry name" value="CHOLINE TRANSPORTER-LIKE PROTEIN"/>
    <property type="match status" value="1"/>
</dbReference>
<evidence type="ECO:0000256" key="5">
    <source>
        <dbReference type="ARBA" id="ARBA00023136"/>
    </source>
</evidence>
<dbReference type="GO" id="GO:0022857">
    <property type="term" value="F:transmembrane transporter activity"/>
    <property type="evidence" value="ECO:0007669"/>
    <property type="project" value="UniProtKB-UniRule"/>
</dbReference>
<dbReference type="InterPro" id="IPR007603">
    <property type="entry name" value="Choline_transptr-like"/>
</dbReference>
<dbReference type="AlphaFoldDB" id="A0AAN9Z924"/>
<comment type="caution">
    <text evidence="7">The sequence shown here is derived from an EMBL/GenBank/DDBJ whole genome shotgun (WGS) entry which is preliminary data.</text>
</comment>
<reference evidence="7 8" key="1">
    <citation type="submission" date="2024-03" db="EMBL/GenBank/DDBJ databases">
        <title>The genome assembly and annotation of the cricket Gryllus longicercus Weissman &amp; Gray.</title>
        <authorList>
            <person name="Szrajer S."/>
            <person name="Gray D."/>
            <person name="Ylla G."/>
        </authorList>
    </citation>
    <scope>NUCLEOTIDE SEQUENCE [LARGE SCALE GENOMIC DNA]</scope>
    <source>
        <strain evidence="7">DAG 2021-001</strain>
        <tissue evidence="7">Whole body minus gut</tissue>
    </source>
</reference>
<feature type="transmembrane region" description="Helical" evidence="6">
    <location>
        <begin position="596"/>
        <end position="621"/>
    </location>
</feature>